<proteinExistence type="predicted"/>
<name>A0AAV2QSD3_MEGNR</name>
<dbReference type="EMBL" id="CAXKWB010009108">
    <property type="protein sequence ID" value="CAL4093490.1"/>
    <property type="molecule type" value="Genomic_DNA"/>
</dbReference>
<reference evidence="2 3" key="1">
    <citation type="submission" date="2024-05" db="EMBL/GenBank/DDBJ databases">
        <authorList>
            <person name="Wallberg A."/>
        </authorList>
    </citation>
    <scope>NUCLEOTIDE SEQUENCE [LARGE SCALE GENOMIC DNA]</scope>
</reference>
<dbReference type="AlphaFoldDB" id="A0AAV2QSD3"/>
<protein>
    <submittedName>
        <fullName evidence="2">Uncharacterized protein</fullName>
    </submittedName>
</protein>
<evidence type="ECO:0000313" key="2">
    <source>
        <dbReference type="EMBL" id="CAL4093490.1"/>
    </source>
</evidence>
<evidence type="ECO:0000313" key="3">
    <source>
        <dbReference type="Proteomes" id="UP001497623"/>
    </source>
</evidence>
<dbReference type="Proteomes" id="UP001497623">
    <property type="component" value="Unassembled WGS sequence"/>
</dbReference>
<accession>A0AAV2QSD3</accession>
<evidence type="ECO:0000256" key="1">
    <source>
        <dbReference type="SAM" id="MobiDB-lite"/>
    </source>
</evidence>
<gene>
    <name evidence="2" type="ORF">MNOR_LOCUS14878</name>
</gene>
<keyword evidence="3" id="KW-1185">Reference proteome</keyword>
<feature type="region of interest" description="Disordered" evidence="1">
    <location>
        <begin position="182"/>
        <end position="278"/>
    </location>
</feature>
<feature type="compositionally biased region" description="Polar residues" evidence="1">
    <location>
        <begin position="253"/>
        <end position="278"/>
    </location>
</feature>
<feature type="region of interest" description="Disordered" evidence="1">
    <location>
        <begin position="88"/>
        <end position="107"/>
    </location>
</feature>
<sequence length="278" mass="31554">MAAYKNFRDNYAKQKRKYDESFRSGSGAENKPEYKFFKNLGFLKPILRTRPVDEENPVNTDDEIDEESEDVFQENVERLQPEIAVASPISSPISSPRHAKKKKRPTHEEQMLNALTSSLQNKNAMRNDPARSLWDGLFPFFICIPEHARADTVVLMTQLLQQQKQNAEVPSRYFPHYQPHYLPSTSTGHTHHPYNAGPPAYVNQQPVGHHAMHSSVNNDRAPASTPVYTELQPRRIGLSKSHKTTFSAPVRDNSPSGPHSENNSPSTSSDINQFVYQT</sequence>
<organism evidence="2 3">
    <name type="scientific">Meganyctiphanes norvegica</name>
    <name type="common">Northern krill</name>
    <name type="synonym">Thysanopoda norvegica</name>
    <dbReference type="NCBI Taxonomy" id="48144"/>
    <lineage>
        <taxon>Eukaryota</taxon>
        <taxon>Metazoa</taxon>
        <taxon>Ecdysozoa</taxon>
        <taxon>Arthropoda</taxon>
        <taxon>Crustacea</taxon>
        <taxon>Multicrustacea</taxon>
        <taxon>Malacostraca</taxon>
        <taxon>Eumalacostraca</taxon>
        <taxon>Eucarida</taxon>
        <taxon>Euphausiacea</taxon>
        <taxon>Euphausiidae</taxon>
        <taxon>Meganyctiphanes</taxon>
    </lineage>
</organism>
<comment type="caution">
    <text evidence="2">The sequence shown here is derived from an EMBL/GenBank/DDBJ whole genome shotgun (WGS) entry which is preliminary data.</text>
</comment>